<keyword evidence="3" id="KW-1185">Reference proteome</keyword>
<dbReference type="Pfam" id="PF06904">
    <property type="entry name" value="Extensin-like_C"/>
    <property type="match status" value="1"/>
</dbReference>
<dbReference type="AlphaFoldDB" id="A0A7W9B9W2"/>
<feature type="domain" description="Extensin-like C-terminal" evidence="1">
    <location>
        <begin position="45"/>
        <end position="219"/>
    </location>
</feature>
<dbReference type="RefSeq" id="WP_184053192.1">
    <property type="nucleotide sequence ID" value="NZ_JACIJK010000001.1"/>
</dbReference>
<dbReference type="Proteomes" id="UP000546200">
    <property type="component" value="Unassembled WGS sequence"/>
</dbReference>
<gene>
    <name evidence="2" type="ORF">FHS94_000081</name>
</gene>
<evidence type="ECO:0000259" key="1">
    <source>
        <dbReference type="Pfam" id="PF06904"/>
    </source>
</evidence>
<evidence type="ECO:0000313" key="3">
    <source>
        <dbReference type="Proteomes" id="UP000546200"/>
    </source>
</evidence>
<dbReference type="PROSITE" id="PS51257">
    <property type="entry name" value="PROKAR_LIPOPROTEIN"/>
    <property type="match status" value="1"/>
</dbReference>
<sequence length="219" mass="23579">MKGHRIRSGVAMAMIVFLAACGGRNETPPGRPAEPERPPTRETAQCLSDLSAQGVAFRRLPDKTTGPACGLYGTVQLLDIGVPVNNLTAVRCGAARAFSGWVRNAVVPAANQILGSELARIDTFGSYACRNVVGTAGRGDRRSGHATANAVDIGGFVLKDGRRVTVLNDWNSADPATREFLQTVRRSACRRFGTVLSPDYNGAHRNHLHLEDDHARFCR</sequence>
<reference evidence="2 3" key="1">
    <citation type="submission" date="2020-08" db="EMBL/GenBank/DDBJ databases">
        <title>Genomic Encyclopedia of Type Strains, Phase IV (KMG-IV): sequencing the most valuable type-strain genomes for metagenomic binning, comparative biology and taxonomic classification.</title>
        <authorList>
            <person name="Goeker M."/>
        </authorList>
    </citation>
    <scope>NUCLEOTIDE SEQUENCE [LARGE SCALE GENOMIC DNA]</scope>
    <source>
        <strain evidence="2 3">DSM 100044</strain>
    </source>
</reference>
<evidence type="ECO:0000313" key="2">
    <source>
        <dbReference type="EMBL" id="MBB5713262.1"/>
    </source>
</evidence>
<proteinExistence type="predicted"/>
<dbReference type="InterPro" id="IPR009683">
    <property type="entry name" value="Extensin-like_C"/>
</dbReference>
<protein>
    <recommendedName>
        <fullName evidence="1">Extensin-like C-terminal domain-containing protein</fullName>
    </recommendedName>
</protein>
<accession>A0A7W9B9W2</accession>
<name>A0A7W9B9W2_9SPHN</name>
<organism evidence="2 3">
    <name type="scientific">Sphingomonas aerophila</name>
    <dbReference type="NCBI Taxonomy" id="1344948"/>
    <lineage>
        <taxon>Bacteria</taxon>
        <taxon>Pseudomonadati</taxon>
        <taxon>Pseudomonadota</taxon>
        <taxon>Alphaproteobacteria</taxon>
        <taxon>Sphingomonadales</taxon>
        <taxon>Sphingomonadaceae</taxon>
        <taxon>Sphingomonas</taxon>
    </lineage>
</organism>
<comment type="caution">
    <text evidence="2">The sequence shown here is derived from an EMBL/GenBank/DDBJ whole genome shotgun (WGS) entry which is preliminary data.</text>
</comment>
<dbReference type="EMBL" id="JACIJK010000001">
    <property type="protein sequence ID" value="MBB5713262.1"/>
    <property type="molecule type" value="Genomic_DNA"/>
</dbReference>